<evidence type="ECO:0000256" key="1">
    <source>
        <dbReference type="ARBA" id="ARBA00007462"/>
    </source>
</evidence>
<dbReference type="Gramene" id="QL03p064628:mrna">
    <property type="protein sequence ID" value="QL03p064628:mrna"/>
    <property type="gene ID" value="QL03p064628"/>
</dbReference>
<dbReference type="GO" id="GO:0000470">
    <property type="term" value="P:maturation of LSU-rRNA"/>
    <property type="evidence" value="ECO:0007669"/>
    <property type="project" value="TreeGrafter"/>
</dbReference>
<dbReference type="PANTHER" id="PTHR13245">
    <property type="entry name" value="RRP15-LIKE PROTEIN"/>
    <property type="match status" value="1"/>
</dbReference>
<feature type="compositionally biased region" description="Basic residues" evidence="2">
    <location>
        <begin position="43"/>
        <end position="59"/>
    </location>
</feature>
<feature type="region of interest" description="Disordered" evidence="2">
    <location>
        <begin position="1"/>
        <end position="110"/>
    </location>
</feature>
<reference evidence="3 4" key="1">
    <citation type="journal article" date="2016" name="G3 (Bethesda)">
        <title>First Draft Assembly and Annotation of the Genome of a California Endemic Oak Quercus lobata Nee (Fagaceae).</title>
        <authorList>
            <person name="Sork V.L."/>
            <person name="Fitz-Gibbon S.T."/>
            <person name="Puiu D."/>
            <person name="Crepeau M."/>
            <person name="Gugger P.F."/>
            <person name="Sherman R."/>
            <person name="Stevens K."/>
            <person name="Langley C.H."/>
            <person name="Pellegrini M."/>
            <person name="Salzberg S.L."/>
        </authorList>
    </citation>
    <scope>NUCLEOTIDE SEQUENCE [LARGE SCALE GENOMIC DNA]</scope>
    <source>
        <strain evidence="3 4">cv. SW786</strain>
    </source>
</reference>
<protein>
    <submittedName>
        <fullName evidence="3">Uncharacterized protein</fullName>
    </submittedName>
</protein>
<evidence type="ECO:0000313" key="3">
    <source>
        <dbReference type="EnsemblPlants" id="QL03p064628:mrna"/>
    </source>
</evidence>
<feature type="compositionally biased region" description="Basic residues" evidence="2">
    <location>
        <begin position="14"/>
        <end position="32"/>
    </location>
</feature>
<feature type="compositionally biased region" description="Acidic residues" evidence="2">
    <location>
        <begin position="64"/>
        <end position="106"/>
    </location>
</feature>
<dbReference type="GO" id="GO:0030687">
    <property type="term" value="C:preribosome, large subunit precursor"/>
    <property type="evidence" value="ECO:0007669"/>
    <property type="project" value="TreeGrafter"/>
</dbReference>
<dbReference type="AlphaFoldDB" id="A0A7N2R1X3"/>
<feature type="compositionally biased region" description="Polar residues" evidence="2">
    <location>
        <begin position="185"/>
        <end position="194"/>
    </location>
</feature>
<dbReference type="PANTHER" id="PTHR13245:SF14">
    <property type="entry name" value="RRP15-LIKE PROTEIN"/>
    <property type="match status" value="1"/>
</dbReference>
<accession>A0A7N2R1X3</accession>
<keyword evidence="4" id="KW-1185">Reference proteome</keyword>
<dbReference type="Proteomes" id="UP000594261">
    <property type="component" value="Chromosome 3"/>
</dbReference>
<organism evidence="3 4">
    <name type="scientific">Quercus lobata</name>
    <name type="common">Valley oak</name>
    <dbReference type="NCBI Taxonomy" id="97700"/>
    <lineage>
        <taxon>Eukaryota</taxon>
        <taxon>Viridiplantae</taxon>
        <taxon>Streptophyta</taxon>
        <taxon>Embryophyta</taxon>
        <taxon>Tracheophyta</taxon>
        <taxon>Spermatophyta</taxon>
        <taxon>Magnoliopsida</taxon>
        <taxon>eudicotyledons</taxon>
        <taxon>Gunneridae</taxon>
        <taxon>Pentapetalae</taxon>
        <taxon>rosids</taxon>
        <taxon>fabids</taxon>
        <taxon>Fagales</taxon>
        <taxon>Fagaceae</taxon>
        <taxon>Quercus</taxon>
    </lineage>
</organism>
<evidence type="ECO:0000313" key="4">
    <source>
        <dbReference type="Proteomes" id="UP000594261"/>
    </source>
</evidence>
<proteinExistence type="inferred from homology"/>
<reference evidence="3" key="2">
    <citation type="submission" date="2021-01" db="UniProtKB">
        <authorList>
            <consortium name="EnsemblPlants"/>
        </authorList>
    </citation>
    <scope>IDENTIFICATION</scope>
</reference>
<sequence length="230" mass="25537">MAVETQVSELAMVPKKRRAGKNKAFKGKKKPKTMMLDCIAQNKPKKIDRKMKKLVRKRPRDYNSDNDEDDDERDVGSDGEFEKEEEEAEDMDVNGDNGVSDDEENGEIQPGITMFLEGSRAFKMAFKSIIKKCLPEDALVNKAQHAQKGLDPLSYKDAKAIKKWRKEAFFSALGKPSKPVDTPAKGSSSVSLSAPTHPDPFGTSFFGCMQETTVADEYGRISEDSSSDGD</sequence>
<dbReference type="InParanoid" id="A0A7N2R1X3"/>
<dbReference type="InterPro" id="IPR012459">
    <property type="entry name" value="Rrp15"/>
</dbReference>
<name>A0A7N2R1X3_QUELO</name>
<dbReference type="EMBL" id="LRBV02000003">
    <property type="status" value="NOT_ANNOTATED_CDS"/>
    <property type="molecule type" value="Genomic_DNA"/>
</dbReference>
<feature type="region of interest" description="Disordered" evidence="2">
    <location>
        <begin position="175"/>
        <end position="197"/>
    </location>
</feature>
<dbReference type="EnsemblPlants" id="QL03p064628:mrna">
    <property type="protein sequence ID" value="QL03p064628:mrna"/>
    <property type="gene ID" value="QL03p064628"/>
</dbReference>
<evidence type="ECO:0000256" key="2">
    <source>
        <dbReference type="SAM" id="MobiDB-lite"/>
    </source>
</evidence>
<dbReference type="GO" id="GO:0000460">
    <property type="term" value="P:maturation of 5.8S rRNA"/>
    <property type="evidence" value="ECO:0007669"/>
    <property type="project" value="TreeGrafter"/>
</dbReference>
<comment type="similarity">
    <text evidence="1">Belongs to the RRP15 family.</text>
</comment>